<sequence>MNLPYLSDHTGYITGVFIPIKEWESIRKKLDLPNTSKQLHREELLEAFEEVKRIRKGKLPKPSLSDFLNEL</sequence>
<dbReference type="EMBL" id="QPIW01000002">
    <property type="protein sequence ID" value="RDB07233.1"/>
    <property type="molecule type" value="Genomic_DNA"/>
</dbReference>
<keyword evidence="2" id="KW-1185">Reference proteome</keyword>
<name>A0A369IIL8_9BACT</name>
<evidence type="ECO:0008006" key="3">
    <source>
        <dbReference type="Google" id="ProtNLM"/>
    </source>
</evidence>
<comment type="caution">
    <text evidence="1">The sequence shown here is derived from an EMBL/GenBank/DDBJ whole genome shotgun (WGS) entry which is preliminary data.</text>
</comment>
<accession>A0A369IIL8</accession>
<dbReference type="AlphaFoldDB" id="A0A369IIL8"/>
<organism evidence="1 2">
    <name type="scientific">Runella aurantiaca</name>
    <dbReference type="NCBI Taxonomy" id="2282308"/>
    <lineage>
        <taxon>Bacteria</taxon>
        <taxon>Pseudomonadati</taxon>
        <taxon>Bacteroidota</taxon>
        <taxon>Cytophagia</taxon>
        <taxon>Cytophagales</taxon>
        <taxon>Spirosomataceae</taxon>
        <taxon>Runella</taxon>
    </lineage>
</organism>
<dbReference type="OrthoDB" id="798979at2"/>
<gene>
    <name evidence="1" type="ORF">DVG78_04245</name>
</gene>
<protein>
    <recommendedName>
        <fullName evidence="3">Addiction module component CHP02574 family protein</fullName>
    </recommendedName>
</protein>
<evidence type="ECO:0000313" key="1">
    <source>
        <dbReference type="EMBL" id="RDB07233.1"/>
    </source>
</evidence>
<dbReference type="RefSeq" id="WP_114459813.1">
    <property type="nucleotide sequence ID" value="NZ_QPIW01000002.1"/>
</dbReference>
<proteinExistence type="predicted"/>
<evidence type="ECO:0000313" key="2">
    <source>
        <dbReference type="Proteomes" id="UP000253141"/>
    </source>
</evidence>
<dbReference type="Proteomes" id="UP000253141">
    <property type="component" value="Unassembled WGS sequence"/>
</dbReference>
<reference evidence="1 2" key="1">
    <citation type="submission" date="2018-07" db="EMBL/GenBank/DDBJ databases">
        <title>Genome analysis of Runella aurantiaca.</title>
        <authorList>
            <person name="Yang X."/>
        </authorList>
    </citation>
    <scope>NUCLEOTIDE SEQUENCE [LARGE SCALE GENOMIC DNA]</scope>
    <source>
        <strain evidence="1 2">YX9</strain>
    </source>
</reference>